<dbReference type="CDD" id="cd12108">
    <property type="entry name" value="Hr-like"/>
    <property type="match status" value="1"/>
</dbReference>
<dbReference type="Pfam" id="PF01814">
    <property type="entry name" value="Hemerythrin"/>
    <property type="match status" value="1"/>
</dbReference>
<protein>
    <submittedName>
        <fullName evidence="2">Hemerythrin HHE cation binding domain-containing protein</fullName>
    </submittedName>
</protein>
<organism evidence="2 3">
    <name type="scientific">Jatrophihabitans endophyticus</name>
    <dbReference type="NCBI Taxonomy" id="1206085"/>
    <lineage>
        <taxon>Bacteria</taxon>
        <taxon>Bacillati</taxon>
        <taxon>Actinomycetota</taxon>
        <taxon>Actinomycetes</taxon>
        <taxon>Jatrophihabitantales</taxon>
        <taxon>Jatrophihabitantaceae</taxon>
        <taxon>Jatrophihabitans</taxon>
    </lineage>
</organism>
<dbReference type="Proteomes" id="UP000186132">
    <property type="component" value="Unassembled WGS sequence"/>
</dbReference>
<evidence type="ECO:0000313" key="3">
    <source>
        <dbReference type="Proteomes" id="UP000186132"/>
    </source>
</evidence>
<evidence type="ECO:0000259" key="1">
    <source>
        <dbReference type="Pfam" id="PF01814"/>
    </source>
</evidence>
<dbReference type="EMBL" id="FQVU01000003">
    <property type="protein sequence ID" value="SHG54152.1"/>
    <property type="molecule type" value="Genomic_DNA"/>
</dbReference>
<sequence length="220" mass="24092">MDRPLVDVRDMLVVHTALLREFRLAPMAVTRTASGDRRRVAAVAAHLRFVCELLHHHHQGEDALLWPPLRERAAPAAQRLIDEGETQHDGLDAALRRVGELLEAWVETPDVGNRDGLAGHLGALHVLLRDHLEFEERVLLPLAAGVLTSGEWHAIGAAAAAAMPKPALALAFGMFAYEGDPAVLRDMLRAAPAVPRLVLPRVAPRLYARRARTIHGTARP</sequence>
<accession>A0A1M5KMV6</accession>
<proteinExistence type="predicted"/>
<dbReference type="InterPro" id="IPR012312">
    <property type="entry name" value="Hemerythrin-like"/>
</dbReference>
<keyword evidence="3" id="KW-1185">Reference proteome</keyword>
<name>A0A1M5KMV6_9ACTN</name>
<dbReference type="Gene3D" id="1.20.120.520">
    <property type="entry name" value="nmb1532 protein domain like"/>
    <property type="match status" value="1"/>
</dbReference>
<dbReference type="AlphaFoldDB" id="A0A1M5KMV6"/>
<dbReference type="STRING" id="1206085.SAMN05443575_2208"/>
<feature type="domain" description="Hemerythrin-like" evidence="1">
    <location>
        <begin position="9"/>
        <end position="143"/>
    </location>
</feature>
<gene>
    <name evidence="2" type="ORF">SAMN05443575_2208</name>
</gene>
<reference evidence="3" key="1">
    <citation type="submission" date="2016-11" db="EMBL/GenBank/DDBJ databases">
        <authorList>
            <person name="Varghese N."/>
            <person name="Submissions S."/>
        </authorList>
    </citation>
    <scope>NUCLEOTIDE SEQUENCE [LARGE SCALE GENOMIC DNA]</scope>
    <source>
        <strain evidence="3">DSM 45627</strain>
    </source>
</reference>
<evidence type="ECO:0000313" key="2">
    <source>
        <dbReference type="EMBL" id="SHG54152.1"/>
    </source>
</evidence>